<reference evidence="13 14" key="1">
    <citation type="journal article" date="2018" name="BMC Genomics">
        <title>The genome of Naegleria lovaniensis, the basis for a comparative approach to unravel pathogenicity factors of the human pathogenic amoeba N. fowleri.</title>
        <authorList>
            <person name="Liechti N."/>
            <person name="Schurch N."/>
            <person name="Bruggmann R."/>
            <person name="Wittwer M."/>
        </authorList>
    </citation>
    <scope>NUCLEOTIDE SEQUENCE [LARGE SCALE GENOMIC DNA]</scope>
    <source>
        <strain evidence="13 14">ATCC 30569</strain>
    </source>
</reference>
<feature type="transmembrane region" description="Helical" evidence="12">
    <location>
        <begin position="253"/>
        <end position="273"/>
    </location>
</feature>
<dbReference type="GO" id="GO:0030148">
    <property type="term" value="P:sphingolipid biosynthetic process"/>
    <property type="evidence" value="ECO:0007669"/>
    <property type="project" value="TreeGrafter"/>
</dbReference>
<comment type="subcellular location">
    <subcellularLocation>
        <location evidence="1">Membrane</location>
        <topology evidence="1">Multi-pass membrane protein</topology>
    </subcellularLocation>
</comment>
<feature type="transmembrane region" description="Helical" evidence="12">
    <location>
        <begin position="83"/>
        <end position="102"/>
    </location>
</feature>
<accession>A0AA88GI65</accession>
<dbReference type="AlphaFoldDB" id="A0AA88GI65"/>
<evidence type="ECO:0000256" key="8">
    <source>
        <dbReference type="ARBA" id="ARBA00023098"/>
    </source>
</evidence>
<evidence type="ECO:0000313" key="14">
    <source>
        <dbReference type="Proteomes" id="UP000816034"/>
    </source>
</evidence>
<dbReference type="Pfam" id="PF01151">
    <property type="entry name" value="ELO"/>
    <property type="match status" value="1"/>
</dbReference>
<feature type="transmembrane region" description="Helical" evidence="12">
    <location>
        <begin position="184"/>
        <end position="203"/>
    </location>
</feature>
<evidence type="ECO:0000256" key="5">
    <source>
        <dbReference type="ARBA" id="ARBA00022692"/>
    </source>
</evidence>
<keyword evidence="9 12" id="KW-0472">Membrane</keyword>
<evidence type="ECO:0000256" key="10">
    <source>
        <dbReference type="ARBA" id="ARBA00023160"/>
    </source>
</evidence>
<organism evidence="13 14">
    <name type="scientific">Naegleria lovaniensis</name>
    <name type="common">Amoeba</name>
    <dbReference type="NCBI Taxonomy" id="51637"/>
    <lineage>
        <taxon>Eukaryota</taxon>
        <taxon>Discoba</taxon>
        <taxon>Heterolobosea</taxon>
        <taxon>Tetramitia</taxon>
        <taxon>Eutetramitia</taxon>
        <taxon>Vahlkampfiidae</taxon>
        <taxon>Naegleria</taxon>
    </lineage>
</organism>
<dbReference type="GO" id="GO:0019367">
    <property type="term" value="P:fatty acid elongation, saturated fatty acid"/>
    <property type="evidence" value="ECO:0007669"/>
    <property type="project" value="TreeGrafter"/>
</dbReference>
<keyword evidence="14" id="KW-1185">Reference proteome</keyword>
<dbReference type="EC" id="2.3.1.-" evidence="12"/>
<evidence type="ECO:0000256" key="6">
    <source>
        <dbReference type="ARBA" id="ARBA00022832"/>
    </source>
</evidence>
<keyword evidence="6 12" id="KW-0276">Fatty acid metabolism</keyword>
<evidence type="ECO:0000256" key="2">
    <source>
        <dbReference type="ARBA" id="ARBA00007263"/>
    </source>
</evidence>
<comment type="similarity">
    <text evidence="2 12">Belongs to the ELO family.</text>
</comment>
<evidence type="ECO:0000256" key="4">
    <source>
        <dbReference type="ARBA" id="ARBA00022679"/>
    </source>
</evidence>
<dbReference type="PANTHER" id="PTHR11157:SF134">
    <property type="entry name" value="ELONGATION OF FATTY ACIDS PROTEIN 1-RELATED"/>
    <property type="match status" value="1"/>
</dbReference>
<evidence type="ECO:0000256" key="3">
    <source>
        <dbReference type="ARBA" id="ARBA00022516"/>
    </source>
</evidence>
<gene>
    <name evidence="13" type="ORF">C9374_006423</name>
</gene>
<comment type="catalytic activity">
    <reaction evidence="12">
        <text>an acyl-CoA + malonyl-CoA + H(+) = a 3-oxoacyl-CoA + CO2 + CoA</text>
        <dbReference type="Rhea" id="RHEA:50252"/>
        <dbReference type="ChEBI" id="CHEBI:15378"/>
        <dbReference type="ChEBI" id="CHEBI:16526"/>
        <dbReference type="ChEBI" id="CHEBI:57287"/>
        <dbReference type="ChEBI" id="CHEBI:57384"/>
        <dbReference type="ChEBI" id="CHEBI:58342"/>
        <dbReference type="ChEBI" id="CHEBI:90726"/>
    </reaction>
    <physiologicalReaction direction="left-to-right" evidence="12">
        <dbReference type="Rhea" id="RHEA:50253"/>
    </physiologicalReaction>
</comment>
<dbReference type="Proteomes" id="UP000816034">
    <property type="component" value="Unassembled WGS sequence"/>
</dbReference>
<keyword evidence="7 12" id="KW-1133">Transmembrane helix</keyword>
<keyword evidence="4 12" id="KW-0808">Transferase</keyword>
<dbReference type="EMBL" id="PYSW02000027">
    <property type="protein sequence ID" value="KAG2381434.1"/>
    <property type="molecule type" value="Genomic_DNA"/>
</dbReference>
<dbReference type="GO" id="GO:0034626">
    <property type="term" value="P:fatty acid elongation, polyunsaturated fatty acid"/>
    <property type="evidence" value="ECO:0007669"/>
    <property type="project" value="TreeGrafter"/>
</dbReference>
<feature type="transmembrane region" description="Helical" evidence="12">
    <location>
        <begin position="161"/>
        <end position="178"/>
    </location>
</feature>
<comment type="caution">
    <text evidence="13">The sequence shown here is derived from an EMBL/GenBank/DDBJ whole genome shotgun (WGS) entry which is preliminary data.</text>
</comment>
<dbReference type="GO" id="GO:0042761">
    <property type="term" value="P:very long-chain fatty acid biosynthetic process"/>
    <property type="evidence" value="ECO:0007669"/>
    <property type="project" value="TreeGrafter"/>
</dbReference>
<dbReference type="GO" id="GO:0034625">
    <property type="term" value="P:fatty acid elongation, monounsaturated fatty acid"/>
    <property type="evidence" value="ECO:0007669"/>
    <property type="project" value="TreeGrafter"/>
</dbReference>
<proteinExistence type="inferred from homology"/>
<name>A0AA88GI65_NAELO</name>
<sequence length="285" mass="33824">MALSISFFEFLNHLDDFYPDFVKEFSFEYGKTPMSHWMIPFFSLVAYIIIIYSFQYFMNYMYPKENIFENTRPKGFELRNFTYLHNLFLCLLSMCMATGNLIESTRLYIKNDFSLESIFCDPKSITTRGPLNFWTYIFYLSKYYELLDTLLMVAKRRPLSFLHVYHHIVTLALVYVALCDKMSLQWVAVVTNGYIHVLMYYYYSQAAVGVNVSWKKYLTILQIAQFVIDLVVPQIYLYYVYVAEVKCGGSEEVLWLGVAVILSFLLLFLQFYVSTYRNNTDRKKI</sequence>
<keyword evidence="10 12" id="KW-0275">Fatty acid biosynthesis</keyword>
<dbReference type="InterPro" id="IPR030457">
    <property type="entry name" value="ELO_CS"/>
</dbReference>
<protein>
    <recommendedName>
        <fullName evidence="12">Elongation of fatty acids protein</fullName>
        <ecNumber evidence="12">2.3.1.-</ecNumber>
    </recommendedName>
</protein>
<comment type="catalytic activity">
    <reaction evidence="11">
        <text>a very-long-chain acyl-CoA + malonyl-CoA + H(+) = a very-long-chain 3-oxoacyl-CoA + CO2 + CoA</text>
        <dbReference type="Rhea" id="RHEA:32727"/>
        <dbReference type="ChEBI" id="CHEBI:15378"/>
        <dbReference type="ChEBI" id="CHEBI:16526"/>
        <dbReference type="ChEBI" id="CHEBI:57287"/>
        <dbReference type="ChEBI" id="CHEBI:57384"/>
        <dbReference type="ChEBI" id="CHEBI:90725"/>
        <dbReference type="ChEBI" id="CHEBI:90736"/>
        <dbReference type="EC" id="2.3.1.199"/>
    </reaction>
</comment>
<feature type="transmembrane region" description="Helical" evidence="12">
    <location>
        <begin position="37"/>
        <end position="62"/>
    </location>
</feature>
<dbReference type="PROSITE" id="PS01188">
    <property type="entry name" value="ELO"/>
    <property type="match status" value="1"/>
</dbReference>
<keyword evidence="8 12" id="KW-0443">Lipid metabolism</keyword>
<dbReference type="InterPro" id="IPR002076">
    <property type="entry name" value="ELO_fam"/>
</dbReference>
<dbReference type="GeneID" id="68098877"/>
<keyword evidence="5 12" id="KW-0812">Transmembrane</keyword>
<dbReference type="GO" id="GO:0009922">
    <property type="term" value="F:fatty acid elongase activity"/>
    <property type="evidence" value="ECO:0007669"/>
    <property type="project" value="UniProtKB-EC"/>
</dbReference>
<feature type="transmembrane region" description="Helical" evidence="12">
    <location>
        <begin position="223"/>
        <end position="241"/>
    </location>
</feature>
<dbReference type="PANTHER" id="PTHR11157">
    <property type="entry name" value="FATTY ACID ACYL TRANSFERASE-RELATED"/>
    <property type="match status" value="1"/>
</dbReference>
<evidence type="ECO:0000256" key="7">
    <source>
        <dbReference type="ARBA" id="ARBA00022989"/>
    </source>
</evidence>
<evidence type="ECO:0000256" key="1">
    <source>
        <dbReference type="ARBA" id="ARBA00004141"/>
    </source>
</evidence>
<evidence type="ECO:0000256" key="12">
    <source>
        <dbReference type="RuleBase" id="RU361115"/>
    </source>
</evidence>
<evidence type="ECO:0000256" key="9">
    <source>
        <dbReference type="ARBA" id="ARBA00023136"/>
    </source>
</evidence>
<dbReference type="GO" id="GO:0005789">
    <property type="term" value="C:endoplasmic reticulum membrane"/>
    <property type="evidence" value="ECO:0007669"/>
    <property type="project" value="TreeGrafter"/>
</dbReference>
<keyword evidence="3 12" id="KW-0444">Lipid biosynthesis</keyword>
<evidence type="ECO:0000313" key="13">
    <source>
        <dbReference type="EMBL" id="KAG2381434.1"/>
    </source>
</evidence>
<feature type="transmembrane region" description="Helical" evidence="12">
    <location>
        <begin position="133"/>
        <end position="154"/>
    </location>
</feature>
<dbReference type="RefSeq" id="XP_044547114.1">
    <property type="nucleotide sequence ID" value="XM_044696282.1"/>
</dbReference>
<evidence type="ECO:0000256" key="11">
    <source>
        <dbReference type="ARBA" id="ARBA00047375"/>
    </source>
</evidence>